<evidence type="ECO:0000256" key="5">
    <source>
        <dbReference type="ARBA" id="ARBA00023163"/>
    </source>
</evidence>
<dbReference type="eggNOG" id="COG1595">
    <property type="taxonomic scope" value="Bacteria"/>
</dbReference>
<evidence type="ECO:0000259" key="6">
    <source>
        <dbReference type="Pfam" id="PF04542"/>
    </source>
</evidence>
<dbReference type="PANTHER" id="PTHR43133">
    <property type="entry name" value="RNA POLYMERASE ECF-TYPE SIGMA FACTO"/>
    <property type="match status" value="1"/>
</dbReference>
<dbReference type="Pfam" id="PF04542">
    <property type="entry name" value="Sigma70_r2"/>
    <property type="match status" value="1"/>
</dbReference>
<name>A0A074KZ29_9BACT</name>
<dbReference type="InterPro" id="IPR014284">
    <property type="entry name" value="RNA_pol_sigma-70_dom"/>
</dbReference>
<dbReference type="Pfam" id="PF08281">
    <property type="entry name" value="Sigma70_r4_2"/>
    <property type="match status" value="1"/>
</dbReference>
<evidence type="ECO:0000259" key="7">
    <source>
        <dbReference type="Pfam" id="PF08281"/>
    </source>
</evidence>
<keyword evidence="5" id="KW-0804">Transcription</keyword>
<keyword evidence="3" id="KW-0731">Sigma factor</keyword>
<dbReference type="STRING" id="1048983.EL17_14750"/>
<dbReference type="RefSeq" id="WP_035076507.1">
    <property type="nucleotide sequence ID" value="NZ_JMIH01000023.1"/>
</dbReference>
<keyword evidence="2" id="KW-0805">Transcription regulation</keyword>
<dbReference type="EMBL" id="JMIH01000023">
    <property type="protein sequence ID" value="KEO72883.1"/>
    <property type="molecule type" value="Genomic_DNA"/>
</dbReference>
<dbReference type="Proteomes" id="UP000027821">
    <property type="component" value="Unassembled WGS sequence"/>
</dbReference>
<organism evidence="8 9">
    <name type="scientific">Anditalea andensis</name>
    <dbReference type="NCBI Taxonomy" id="1048983"/>
    <lineage>
        <taxon>Bacteria</taxon>
        <taxon>Pseudomonadati</taxon>
        <taxon>Bacteroidota</taxon>
        <taxon>Cytophagia</taxon>
        <taxon>Cytophagales</taxon>
        <taxon>Cytophagaceae</taxon>
        <taxon>Anditalea</taxon>
    </lineage>
</organism>
<protein>
    <submittedName>
        <fullName evidence="8">RNA polymerase sigma 70</fullName>
    </submittedName>
</protein>
<evidence type="ECO:0000256" key="2">
    <source>
        <dbReference type="ARBA" id="ARBA00023015"/>
    </source>
</evidence>
<dbReference type="CDD" id="cd06171">
    <property type="entry name" value="Sigma70_r4"/>
    <property type="match status" value="1"/>
</dbReference>
<dbReference type="GO" id="GO:0006352">
    <property type="term" value="P:DNA-templated transcription initiation"/>
    <property type="evidence" value="ECO:0007669"/>
    <property type="project" value="InterPro"/>
</dbReference>
<dbReference type="GO" id="GO:0016987">
    <property type="term" value="F:sigma factor activity"/>
    <property type="evidence" value="ECO:0007669"/>
    <property type="project" value="UniProtKB-KW"/>
</dbReference>
<reference evidence="8 9" key="1">
    <citation type="submission" date="2014-04" db="EMBL/GenBank/DDBJ databases">
        <title>Characterization and application of a salt tolerant electro-active bacterium.</title>
        <authorList>
            <person name="Yang L."/>
            <person name="Wei S."/>
            <person name="Tay Q.X.M."/>
        </authorList>
    </citation>
    <scope>NUCLEOTIDE SEQUENCE [LARGE SCALE GENOMIC DNA]</scope>
    <source>
        <strain evidence="8 9">LY1</strain>
    </source>
</reference>
<dbReference type="InterPro" id="IPR036388">
    <property type="entry name" value="WH-like_DNA-bd_sf"/>
</dbReference>
<dbReference type="PANTHER" id="PTHR43133:SF8">
    <property type="entry name" value="RNA POLYMERASE SIGMA FACTOR HI_1459-RELATED"/>
    <property type="match status" value="1"/>
</dbReference>
<feature type="domain" description="RNA polymerase sigma factor 70 region 4 type 2" evidence="7">
    <location>
        <begin position="114"/>
        <end position="165"/>
    </location>
</feature>
<proteinExistence type="inferred from homology"/>
<dbReference type="InterPro" id="IPR013249">
    <property type="entry name" value="RNA_pol_sigma70_r4_t2"/>
</dbReference>
<dbReference type="OrthoDB" id="941544at2"/>
<accession>A0A074KZ29</accession>
<dbReference type="NCBIfam" id="TIGR02937">
    <property type="entry name" value="sigma70-ECF"/>
    <property type="match status" value="1"/>
</dbReference>
<evidence type="ECO:0000313" key="8">
    <source>
        <dbReference type="EMBL" id="KEO72883.1"/>
    </source>
</evidence>
<keyword evidence="4" id="KW-0238">DNA-binding</keyword>
<sequence length="182" mass="21117">MEESLISEARSGKASSIEKLYKHFYGYAMSVALRYTNSRDEACEVVNDSYLKAFNKLDQYSTKSSFKGWFRRIIINTSIDHYRKNVKHYSLLEIDNASSESYDSDAVDSLTKSEILNMLQELPDILRIVFNMYEIEGFSHQEIAERLEIPASSSRTYLARAKQKLRDKFKALNEIRDEGAIR</sequence>
<dbReference type="InterPro" id="IPR013325">
    <property type="entry name" value="RNA_pol_sigma_r2"/>
</dbReference>
<dbReference type="InterPro" id="IPR007627">
    <property type="entry name" value="RNA_pol_sigma70_r2"/>
</dbReference>
<comment type="similarity">
    <text evidence="1">Belongs to the sigma-70 factor family. ECF subfamily.</text>
</comment>
<evidence type="ECO:0000256" key="4">
    <source>
        <dbReference type="ARBA" id="ARBA00023125"/>
    </source>
</evidence>
<keyword evidence="9" id="KW-1185">Reference proteome</keyword>
<evidence type="ECO:0000256" key="3">
    <source>
        <dbReference type="ARBA" id="ARBA00023082"/>
    </source>
</evidence>
<comment type="caution">
    <text evidence="8">The sequence shown here is derived from an EMBL/GenBank/DDBJ whole genome shotgun (WGS) entry which is preliminary data.</text>
</comment>
<dbReference type="Gene3D" id="1.10.10.10">
    <property type="entry name" value="Winged helix-like DNA-binding domain superfamily/Winged helix DNA-binding domain"/>
    <property type="match status" value="1"/>
</dbReference>
<dbReference type="GO" id="GO:0003677">
    <property type="term" value="F:DNA binding"/>
    <property type="evidence" value="ECO:0007669"/>
    <property type="project" value="UniProtKB-KW"/>
</dbReference>
<dbReference type="SUPFAM" id="SSF88946">
    <property type="entry name" value="Sigma2 domain of RNA polymerase sigma factors"/>
    <property type="match status" value="1"/>
</dbReference>
<evidence type="ECO:0000256" key="1">
    <source>
        <dbReference type="ARBA" id="ARBA00010641"/>
    </source>
</evidence>
<gene>
    <name evidence="8" type="ORF">EL17_14750</name>
</gene>
<feature type="domain" description="RNA polymerase sigma-70 region 2" evidence="6">
    <location>
        <begin position="20"/>
        <end position="85"/>
    </location>
</feature>
<dbReference type="AlphaFoldDB" id="A0A074KZ29"/>
<dbReference type="InterPro" id="IPR039425">
    <property type="entry name" value="RNA_pol_sigma-70-like"/>
</dbReference>
<dbReference type="InterPro" id="IPR013324">
    <property type="entry name" value="RNA_pol_sigma_r3/r4-like"/>
</dbReference>
<dbReference type="SUPFAM" id="SSF88659">
    <property type="entry name" value="Sigma3 and sigma4 domains of RNA polymerase sigma factors"/>
    <property type="match status" value="1"/>
</dbReference>
<evidence type="ECO:0000313" key="9">
    <source>
        <dbReference type="Proteomes" id="UP000027821"/>
    </source>
</evidence>
<dbReference type="Gene3D" id="1.10.1740.10">
    <property type="match status" value="1"/>
</dbReference>